<dbReference type="HOGENOM" id="CLU_3006343_0_0_9"/>
<dbReference type="EMBL" id="ADLQ01000052">
    <property type="protein sequence ID" value="EGA93756.1"/>
    <property type="molecule type" value="Genomic_DNA"/>
</dbReference>
<dbReference type="Proteomes" id="UP000002970">
    <property type="component" value="Unassembled WGS sequence"/>
</dbReference>
<organism evidence="1 2">
    <name type="scientific">Clostridium symbiosum (strain WAL-14163)</name>
    <dbReference type="NCBI Taxonomy" id="742740"/>
    <lineage>
        <taxon>Bacteria</taxon>
        <taxon>Bacillati</taxon>
        <taxon>Bacillota</taxon>
        <taxon>Clostridia</taxon>
        <taxon>Lachnospirales</taxon>
        <taxon>Lachnospiraceae</taxon>
        <taxon>Otoolea</taxon>
    </lineage>
</organism>
<protein>
    <submittedName>
        <fullName evidence="1">Uncharacterized protein</fullName>
    </submittedName>
</protein>
<dbReference type="eggNOG" id="COG0122">
    <property type="taxonomic scope" value="Bacteria"/>
</dbReference>
<keyword evidence="2" id="KW-1185">Reference proteome</keyword>
<dbReference type="InterPro" id="IPR011257">
    <property type="entry name" value="DNA_glycosylase"/>
</dbReference>
<dbReference type="AlphaFoldDB" id="E7GN36"/>
<accession>E7GN36</accession>
<dbReference type="InterPro" id="IPR023170">
    <property type="entry name" value="HhH_base_excis_C"/>
</dbReference>
<reference evidence="1 2" key="1">
    <citation type="submission" date="2010-12" db="EMBL/GenBank/DDBJ databases">
        <title>The Genome Sequence of Clostridium symbiosum strain WAL-14163.</title>
        <authorList>
            <person name="Earl A."/>
            <person name="Ward D."/>
            <person name="Feldgarden M."/>
            <person name="Gevers D."/>
            <person name="Finegold S.M."/>
            <person name="Summanen P.H."/>
            <person name="Molitoris D.R."/>
            <person name="Vaisanen M.L."/>
            <person name="Daigneault M."/>
            <person name="Young S.K."/>
            <person name="Zeng Q."/>
            <person name="Gargeya S."/>
            <person name="Fitzgerald M."/>
            <person name="Haas B."/>
            <person name="Abouelleil A."/>
            <person name="Alvarado L."/>
            <person name="Arachchi H.M."/>
            <person name="Berlin A."/>
            <person name="Brown A."/>
            <person name="Chapman S.B."/>
            <person name="Chen Z."/>
            <person name="Dunbar C."/>
            <person name="Freedman E."/>
            <person name="Gearin G."/>
            <person name="Gellesch M."/>
            <person name="Goldberg J."/>
            <person name="Griggs A."/>
            <person name="Gujja S."/>
            <person name="Heilman E."/>
            <person name="Heiman D."/>
            <person name="Howarth C."/>
            <person name="Larson L."/>
            <person name="Lui A."/>
            <person name="MacDonald P.J.P."/>
            <person name="Mehta T."/>
            <person name="Montmayeur A."/>
            <person name="Murphy C."/>
            <person name="Neiman D."/>
            <person name="Pearson M."/>
            <person name="Priest M."/>
            <person name="Roberts A."/>
            <person name="Saif S."/>
            <person name="Shea T."/>
            <person name="Shenoy N."/>
            <person name="Sisk P."/>
            <person name="Stolte C."/>
            <person name="Sykes S."/>
            <person name="White J."/>
            <person name="Yandava C."/>
            <person name="Nusbaum C."/>
            <person name="Birren B."/>
        </authorList>
    </citation>
    <scope>NUCLEOTIDE SEQUENCE [LARGE SCALE GENOMIC DNA]</scope>
    <source>
        <strain evidence="1 2">WAL-14163</strain>
    </source>
</reference>
<dbReference type="SUPFAM" id="SSF48150">
    <property type="entry name" value="DNA-glycosylase"/>
    <property type="match status" value="1"/>
</dbReference>
<gene>
    <name evidence="1" type="ORF">HMPREF9474_02331</name>
</gene>
<dbReference type="Gene3D" id="1.10.1670.10">
    <property type="entry name" value="Helix-hairpin-Helix base-excision DNA repair enzymes (C-terminal)"/>
    <property type="match status" value="1"/>
</dbReference>
<comment type="caution">
    <text evidence="1">The sequence shown here is derived from an EMBL/GenBank/DDBJ whole genome shotgun (WGS) entry which is preliminary data.</text>
</comment>
<evidence type="ECO:0000313" key="2">
    <source>
        <dbReference type="Proteomes" id="UP000002970"/>
    </source>
</evidence>
<name>E7GN36_CLOS6</name>
<dbReference type="GO" id="GO:0006281">
    <property type="term" value="P:DNA repair"/>
    <property type="evidence" value="ECO:0007669"/>
    <property type="project" value="InterPro"/>
</dbReference>
<dbReference type="GO" id="GO:0003824">
    <property type="term" value="F:catalytic activity"/>
    <property type="evidence" value="ECO:0007669"/>
    <property type="project" value="InterPro"/>
</dbReference>
<proteinExistence type="predicted"/>
<sequence length="56" mass="6760">MRTMQWTDAFLETDTGIKKALGGRTSKEMYKMAEAWRPWRSYATISLWNNYKRRII</sequence>
<evidence type="ECO:0000313" key="1">
    <source>
        <dbReference type="EMBL" id="EGA93756.1"/>
    </source>
</evidence>